<reference evidence="1 2" key="1">
    <citation type="journal article" date="2019" name="Sci. Rep.">
        <title>Orb-weaving spider Araneus ventricosus genome elucidates the spidroin gene catalogue.</title>
        <authorList>
            <person name="Kono N."/>
            <person name="Nakamura H."/>
            <person name="Ohtoshi R."/>
            <person name="Moran D.A.P."/>
            <person name="Shinohara A."/>
            <person name="Yoshida Y."/>
            <person name="Fujiwara M."/>
            <person name="Mori M."/>
            <person name="Tomita M."/>
            <person name="Arakawa K."/>
        </authorList>
    </citation>
    <scope>NUCLEOTIDE SEQUENCE [LARGE SCALE GENOMIC DNA]</scope>
</reference>
<evidence type="ECO:0000313" key="1">
    <source>
        <dbReference type="EMBL" id="GBN07541.1"/>
    </source>
</evidence>
<organism evidence="1 2">
    <name type="scientific">Araneus ventricosus</name>
    <name type="common">Orbweaver spider</name>
    <name type="synonym">Epeira ventricosa</name>
    <dbReference type="NCBI Taxonomy" id="182803"/>
    <lineage>
        <taxon>Eukaryota</taxon>
        <taxon>Metazoa</taxon>
        <taxon>Ecdysozoa</taxon>
        <taxon>Arthropoda</taxon>
        <taxon>Chelicerata</taxon>
        <taxon>Arachnida</taxon>
        <taxon>Araneae</taxon>
        <taxon>Araneomorphae</taxon>
        <taxon>Entelegynae</taxon>
        <taxon>Araneoidea</taxon>
        <taxon>Araneidae</taxon>
        <taxon>Araneus</taxon>
    </lineage>
</organism>
<name>A0A4Y2KYT6_ARAVE</name>
<dbReference type="Proteomes" id="UP000499080">
    <property type="component" value="Unassembled WGS sequence"/>
</dbReference>
<accession>A0A4Y2KYT6</accession>
<comment type="caution">
    <text evidence="1">The sequence shown here is derived from an EMBL/GenBank/DDBJ whole genome shotgun (WGS) entry which is preliminary data.</text>
</comment>
<sequence>MMPCPLGITPGATPDDRERFGQLHRSSHCRLQSPRLQFGLERHFQQHPGLSLELIQFYALLNVSFTAAPLKPQTQAQIRTSDPFLHLLPPAFKMRTSSCSDFL</sequence>
<keyword evidence="2" id="KW-1185">Reference proteome</keyword>
<dbReference type="EMBL" id="BGPR01005164">
    <property type="protein sequence ID" value="GBN07541.1"/>
    <property type="molecule type" value="Genomic_DNA"/>
</dbReference>
<protein>
    <submittedName>
        <fullName evidence="1">Uncharacterized protein</fullName>
    </submittedName>
</protein>
<dbReference type="AlphaFoldDB" id="A0A4Y2KYT6"/>
<gene>
    <name evidence="1" type="ORF">AVEN_102460_1</name>
</gene>
<proteinExistence type="predicted"/>
<evidence type="ECO:0000313" key="2">
    <source>
        <dbReference type="Proteomes" id="UP000499080"/>
    </source>
</evidence>